<proteinExistence type="predicted"/>
<evidence type="ECO:0000313" key="4">
    <source>
        <dbReference type="EMBL" id="CAE0701741.1"/>
    </source>
</evidence>
<evidence type="ECO:0000256" key="3">
    <source>
        <dbReference type="SAM" id="SignalP"/>
    </source>
</evidence>
<reference evidence="4" key="1">
    <citation type="submission" date="2021-01" db="EMBL/GenBank/DDBJ databases">
        <authorList>
            <person name="Corre E."/>
            <person name="Pelletier E."/>
            <person name="Niang G."/>
            <person name="Scheremetjew M."/>
            <person name="Finn R."/>
            <person name="Kale V."/>
            <person name="Holt S."/>
            <person name="Cochrane G."/>
            <person name="Meng A."/>
            <person name="Brown T."/>
            <person name="Cohen L."/>
        </authorList>
    </citation>
    <scope>NUCLEOTIDE SEQUENCE</scope>
    <source>
        <strain evidence="4">CCMP1756</strain>
    </source>
</reference>
<sequence length="107" mass="11723">MAPHQALVAACLLPTVKAAKEVEIDVENLVKAEAQMLIYLFYAALFLYPVLRWSIKRYTSKIASMTQEYMDKMSSKISETKKANVSSSKRSGGKLSSSKLSSSKAAG</sequence>
<feature type="region of interest" description="Disordered" evidence="1">
    <location>
        <begin position="79"/>
        <end position="107"/>
    </location>
</feature>
<feature type="chain" id="PRO_5031042443" description="Endoplasmic reticulum transmembrane protein" evidence="3">
    <location>
        <begin position="19"/>
        <end position="107"/>
    </location>
</feature>
<keyword evidence="2" id="KW-1133">Transmembrane helix</keyword>
<keyword evidence="2" id="KW-0812">Transmembrane</keyword>
<feature type="compositionally biased region" description="Low complexity" evidence="1">
    <location>
        <begin position="86"/>
        <end position="107"/>
    </location>
</feature>
<protein>
    <recommendedName>
        <fullName evidence="5">Endoplasmic reticulum transmembrane protein</fullName>
    </recommendedName>
</protein>
<evidence type="ECO:0008006" key="5">
    <source>
        <dbReference type="Google" id="ProtNLM"/>
    </source>
</evidence>
<dbReference type="EMBL" id="HBIW01019994">
    <property type="protein sequence ID" value="CAE0701741.1"/>
    <property type="molecule type" value="Transcribed_RNA"/>
</dbReference>
<accession>A0A7S4A2P5</accession>
<name>A0A7S4A2P5_9STRA</name>
<evidence type="ECO:0000256" key="1">
    <source>
        <dbReference type="SAM" id="MobiDB-lite"/>
    </source>
</evidence>
<dbReference type="AlphaFoldDB" id="A0A7S4A2P5"/>
<keyword evidence="2" id="KW-0472">Membrane</keyword>
<organism evidence="4">
    <name type="scientific">Pelagomonas calceolata</name>
    <dbReference type="NCBI Taxonomy" id="35677"/>
    <lineage>
        <taxon>Eukaryota</taxon>
        <taxon>Sar</taxon>
        <taxon>Stramenopiles</taxon>
        <taxon>Ochrophyta</taxon>
        <taxon>Pelagophyceae</taxon>
        <taxon>Pelagomonadales</taxon>
        <taxon>Pelagomonadaceae</taxon>
        <taxon>Pelagomonas</taxon>
    </lineage>
</organism>
<keyword evidence="3" id="KW-0732">Signal</keyword>
<feature type="transmembrane region" description="Helical" evidence="2">
    <location>
        <begin position="34"/>
        <end position="51"/>
    </location>
</feature>
<gene>
    <name evidence="4" type="ORF">PCAL00307_LOCUS17177</name>
</gene>
<evidence type="ECO:0000256" key="2">
    <source>
        <dbReference type="SAM" id="Phobius"/>
    </source>
</evidence>
<feature type="signal peptide" evidence="3">
    <location>
        <begin position="1"/>
        <end position="18"/>
    </location>
</feature>